<name>A0A0C3Q2D9_9AGAM</name>
<gene>
    <name evidence="2" type="ORF">M407DRAFT_33403</name>
</gene>
<evidence type="ECO:0000256" key="1">
    <source>
        <dbReference type="SAM" id="MobiDB-lite"/>
    </source>
</evidence>
<sequence>MRIDGTTRPFTTLDEETGSILLRRLHPRINNFNEVIIFLLQCNMDIKYIGSGEAAKALTFYVTDYITKPCLPVHVGFAAITYALEQNELKFGAMEGSSDNTAIRERSLLTKSVNAMMSKTELSHQQVMSYLIGGGDHYTSHAFRTLYWGSFDRWIRQKVPDTITKFDSIDPVISPNHLSEVDVSSRTESELIASANLMSAAGTVVEASPSELLLTPALIDTSGPHESCFLESERQGLSQNDFTAVEYEVNASEGNETEVILHLDRESITASNQLYDYRFRPQDRPFDNMSLWEMVSSTEKISTELDDTRASKRAAGENSSGRKPLPRGSFLSLDDESHPQADTHRLRTRSDVVPVVLGPTIPRPDNRDEWCRSMLILFKPWRRPKDLKDEEQSWSDAFERYVFPECLQRVMHNLNIQNECKDARDTYNALRRAGKVQASLLPGVLPEEEAGDMEFCSAYDDLELALLEDDTLDAYSEAGSERDIDSDEETLLS</sequence>
<evidence type="ECO:0000313" key="2">
    <source>
        <dbReference type="EMBL" id="KIO16941.1"/>
    </source>
</evidence>
<reference evidence="3" key="2">
    <citation type="submission" date="2015-01" db="EMBL/GenBank/DDBJ databases">
        <title>Evolutionary Origins and Diversification of the Mycorrhizal Mutualists.</title>
        <authorList>
            <consortium name="DOE Joint Genome Institute"/>
            <consortium name="Mycorrhizal Genomics Consortium"/>
            <person name="Kohler A."/>
            <person name="Kuo A."/>
            <person name="Nagy L.G."/>
            <person name="Floudas D."/>
            <person name="Copeland A."/>
            <person name="Barry K.W."/>
            <person name="Cichocki N."/>
            <person name="Veneault-Fourrey C."/>
            <person name="LaButti K."/>
            <person name="Lindquist E.A."/>
            <person name="Lipzen A."/>
            <person name="Lundell T."/>
            <person name="Morin E."/>
            <person name="Murat C."/>
            <person name="Riley R."/>
            <person name="Ohm R."/>
            <person name="Sun H."/>
            <person name="Tunlid A."/>
            <person name="Henrissat B."/>
            <person name="Grigoriev I.V."/>
            <person name="Hibbett D.S."/>
            <person name="Martin F."/>
        </authorList>
    </citation>
    <scope>NUCLEOTIDE SEQUENCE [LARGE SCALE GENOMIC DNA]</scope>
    <source>
        <strain evidence="3">MUT 4182</strain>
    </source>
</reference>
<proteinExistence type="predicted"/>
<dbReference type="AlphaFoldDB" id="A0A0C3Q2D9"/>
<evidence type="ECO:0000313" key="3">
    <source>
        <dbReference type="Proteomes" id="UP000054248"/>
    </source>
</evidence>
<reference evidence="2 3" key="1">
    <citation type="submission" date="2014-04" db="EMBL/GenBank/DDBJ databases">
        <authorList>
            <consortium name="DOE Joint Genome Institute"/>
            <person name="Kuo A."/>
            <person name="Girlanda M."/>
            <person name="Perotto S."/>
            <person name="Kohler A."/>
            <person name="Nagy L.G."/>
            <person name="Floudas D."/>
            <person name="Copeland A."/>
            <person name="Barry K.W."/>
            <person name="Cichocki N."/>
            <person name="Veneault-Fourrey C."/>
            <person name="LaButti K."/>
            <person name="Lindquist E.A."/>
            <person name="Lipzen A."/>
            <person name="Lundell T."/>
            <person name="Morin E."/>
            <person name="Murat C."/>
            <person name="Sun H."/>
            <person name="Tunlid A."/>
            <person name="Henrissat B."/>
            <person name="Grigoriev I.V."/>
            <person name="Hibbett D.S."/>
            <person name="Martin F."/>
            <person name="Nordberg H.P."/>
            <person name="Cantor M.N."/>
            <person name="Hua S.X."/>
        </authorList>
    </citation>
    <scope>NUCLEOTIDE SEQUENCE [LARGE SCALE GENOMIC DNA]</scope>
    <source>
        <strain evidence="2 3">MUT 4182</strain>
    </source>
</reference>
<dbReference type="HOGENOM" id="CLU_026214_0_0_1"/>
<protein>
    <submittedName>
        <fullName evidence="2">Uncharacterized protein</fullName>
    </submittedName>
</protein>
<organism evidence="2 3">
    <name type="scientific">Tulasnella calospora MUT 4182</name>
    <dbReference type="NCBI Taxonomy" id="1051891"/>
    <lineage>
        <taxon>Eukaryota</taxon>
        <taxon>Fungi</taxon>
        <taxon>Dikarya</taxon>
        <taxon>Basidiomycota</taxon>
        <taxon>Agaricomycotina</taxon>
        <taxon>Agaricomycetes</taxon>
        <taxon>Cantharellales</taxon>
        <taxon>Tulasnellaceae</taxon>
        <taxon>Tulasnella</taxon>
    </lineage>
</organism>
<feature type="region of interest" description="Disordered" evidence="1">
    <location>
        <begin position="303"/>
        <end position="347"/>
    </location>
</feature>
<dbReference type="STRING" id="1051891.A0A0C3Q2D9"/>
<dbReference type="OrthoDB" id="2756339at2759"/>
<keyword evidence="3" id="KW-1185">Reference proteome</keyword>
<dbReference type="EMBL" id="KN823456">
    <property type="protein sequence ID" value="KIO16941.1"/>
    <property type="molecule type" value="Genomic_DNA"/>
</dbReference>
<accession>A0A0C3Q2D9</accession>
<dbReference type="Proteomes" id="UP000054248">
    <property type="component" value="Unassembled WGS sequence"/>
</dbReference>
<feature type="compositionally biased region" description="Basic and acidic residues" evidence="1">
    <location>
        <begin position="335"/>
        <end position="347"/>
    </location>
</feature>